<keyword evidence="10" id="KW-1185">Reference proteome</keyword>
<comment type="caution">
    <text evidence="9">The sequence shown here is derived from an EMBL/GenBank/DDBJ whole genome shotgun (WGS) entry which is preliminary data.</text>
</comment>
<dbReference type="InterPro" id="IPR001851">
    <property type="entry name" value="ABC_transp_permease"/>
</dbReference>
<dbReference type="PANTHER" id="PTHR32196:SF21">
    <property type="entry name" value="ABC TRANSPORTER PERMEASE PROTEIN YPHD-RELATED"/>
    <property type="match status" value="1"/>
</dbReference>
<dbReference type="RefSeq" id="WP_153060770.1">
    <property type="nucleotide sequence ID" value="NZ_PVXL01000008.1"/>
</dbReference>
<keyword evidence="4" id="KW-0997">Cell inner membrane</keyword>
<organism evidence="9 10">
    <name type="scientific">Neomoorella stamsii</name>
    <dbReference type="NCBI Taxonomy" id="1266720"/>
    <lineage>
        <taxon>Bacteria</taxon>
        <taxon>Bacillati</taxon>
        <taxon>Bacillota</taxon>
        <taxon>Clostridia</taxon>
        <taxon>Neomoorellales</taxon>
        <taxon>Neomoorellaceae</taxon>
        <taxon>Neomoorella</taxon>
    </lineage>
</organism>
<dbReference type="EMBL" id="PVXL01000008">
    <property type="protein sequence ID" value="PRR77451.1"/>
    <property type="molecule type" value="Genomic_DNA"/>
</dbReference>
<dbReference type="GO" id="GO:0005886">
    <property type="term" value="C:plasma membrane"/>
    <property type="evidence" value="ECO:0007669"/>
    <property type="project" value="UniProtKB-SubCell"/>
</dbReference>
<feature type="transmembrane region" description="Helical" evidence="8">
    <location>
        <begin position="223"/>
        <end position="245"/>
    </location>
</feature>
<keyword evidence="3" id="KW-1003">Cell membrane</keyword>
<gene>
    <name evidence="9" type="primary">rbsC_1</name>
    <name evidence="9" type="ORF">MOST_02010</name>
</gene>
<feature type="transmembrane region" description="Helical" evidence="8">
    <location>
        <begin position="26"/>
        <end position="43"/>
    </location>
</feature>
<reference evidence="9 10" key="1">
    <citation type="submission" date="2018-03" db="EMBL/GenBank/DDBJ databases">
        <title>Genome sequence of Moorella stamsii DSM 26217.</title>
        <authorList>
            <person name="Poehlein A."/>
            <person name="Daniel R."/>
        </authorList>
    </citation>
    <scope>NUCLEOTIDE SEQUENCE [LARGE SCALE GENOMIC DNA]</scope>
    <source>
        <strain evidence="10">DSM 26217</strain>
    </source>
</reference>
<evidence type="ECO:0000256" key="7">
    <source>
        <dbReference type="ARBA" id="ARBA00023136"/>
    </source>
</evidence>
<accession>A0A9X7J5X4</accession>
<keyword evidence="2" id="KW-0813">Transport</keyword>
<sequence length="321" mass="33619">MSKAIEQARTNTNINFKALINFFAKYYLVFTLLVLIITGSVLSDKFLMTRNIVNVLLQNSIMTIISMGMLFTIITGGIDLSVGSIVALSGCLVAGFIQGGMSIFQATFISLLLMSLIGLCSGILVSYGKIAPFIVTLAMMTIVRGMAYIYQVGADRRIDGTALPEIINSNVGIVPVPVIVMAIIVVIAGFILEKTTFGRGVYAIGGNVETARLAGINVNLHLILVYIISAVLAALSGIILAGRLSMGTALVGQGFELDAIAAVVVGGASLSGGTGTVVNTLMGAFIIGILANIMNLLGIAAYPQMIIKGIIIIAAVLIRKE</sequence>
<evidence type="ECO:0000256" key="6">
    <source>
        <dbReference type="ARBA" id="ARBA00022989"/>
    </source>
</evidence>
<protein>
    <submittedName>
        <fullName evidence="9">Ribose transport system permease protein RbsC</fullName>
    </submittedName>
</protein>
<evidence type="ECO:0000313" key="9">
    <source>
        <dbReference type="EMBL" id="PRR77451.1"/>
    </source>
</evidence>
<feature type="transmembrane region" description="Helical" evidence="8">
    <location>
        <begin position="104"/>
        <end position="124"/>
    </location>
</feature>
<keyword evidence="5 8" id="KW-0812">Transmembrane</keyword>
<dbReference type="CDD" id="cd06579">
    <property type="entry name" value="TM_PBP1_transp_AraH_like"/>
    <property type="match status" value="1"/>
</dbReference>
<dbReference type="Proteomes" id="UP000239430">
    <property type="component" value="Unassembled WGS sequence"/>
</dbReference>
<evidence type="ECO:0000256" key="8">
    <source>
        <dbReference type="SAM" id="Phobius"/>
    </source>
</evidence>
<feature type="transmembrane region" description="Helical" evidence="8">
    <location>
        <begin position="171"/>
        <end position="192"/>
    </location>
</feature>
<evidence type="ECO:0000256" key="4">
    <source>
        <dbReference type="ARBA" id="ARBA00022519"/>
    </source>
</evidence>
<evidence type="ECO:0000256" key="1">
    <source>
        <dbReference type="ARBA" id="ARBA00004651"/>
    </source>
</evidence>
<proteinExistence type="predicted"/>
<evidence type="ECO:0000256" key="3">
    <source>
        <dbReference type="ARBA" id="ARBA00022475"/>
    </source>
</evidence>
<feature type="transmembrane region" description="Helical" evidence="8">
    <location>
        <begin position="130"/>
        <end position="150"/>
    </location>
</feature>
<dbReference type="GO" id="GO:0022857">
    <property type="term" value="F:transmembrane transporter activity"/>
    <property type="evidence" value="ECO:0007669"/>
    <property type="project" value="InterPro"/>
</dbReference>
<evidence type="ECO:0000313" key="10">
    <source>
        <dbReference type="Proteomes" id="UP000239430"/>
    </source>
</evidence>
<feature type="transmembrane region" description="Helical" evidence="8">
    <location>
        <begin position="55"/>
        <end position="74"/>
    </location>
</feature>
<comment type="subcellular location">
    <subcellularLocation>
        <location evidence="1">Cell membrane</location>
        <topology evidence="1">Multi-pass membrane protein</topology>
    </subcellularLocation>
</comment>
<keyword evidence="6 8" id="KW-1133">Transmembrane helix</keyword>
<evidence type="ECO:0000256" key="2">
    <source>
        <dbReference type="ARBA" id="ARBA00022448"/>
    </source>
</evidence>
<feature type="transmembrane region" description="Helical" evidence="8">
    <location>
        <begin position="80"/>
        <end position="97"/>
    </location>
</feature>
<evidence type="ECO:0000256" key="5">
    <source>
        <dbReference type="ARBA" id="ARBA00022692"/>
    </source>
</evidence>
<feature type="transmembrane region" description="Helical" evidence="8">
    <location>
        <begin position="257"/>
        <end position="290"/>
    </location>
</feature>
<dbReference type="PANTHER" id="PTHR32196">
    <property type="entry name" value="ABC TRANSPORTER PERMEASE PROTEIN YPHD-RELATED-RELATED"/>
    <property type="match status" value="1"/>
</dbReference>
<dbReference type="AlphaFoldDB" id="A0A9X7J5X4"/>
<dbReference type="Pfam" id="PF02653">
    <property type="entry name" value="BPD_transp_2"/>
    <property type="match status" value="1"/>
</dbReference>
<name>A0A9X7J5X4_9FIRM</name>
<keyword evidence="7 8" id="KW-0472">Membrane</keyword>
<feature type="transmembrane region" description="Helical" evidence="8">
    <location>
        <begin position="296"/>
        <end position="318"/>
    </location>
</feature>